<evidence type="ECO:0000313" key="1">
    <source>
        <dbReference type="EMBL" id="EKR63209.1"/>
    </source>
</evidence>
<evidence type="ECO:0000313" key="2">
    <source>
        <dbReference type="Proteomes" id="UP000001338"/>
    </source>
</evidence>
<comment type="caution">
    <text evidence="1">The sequence shown here is derived from an EMBL/GenBank/DDBJ whole genome shotgun (WGS) entry which is preliminary data.</text>
</comment>
<dbReference type="Proteomes" id="UP000001338">
    <property type="component" value="Unassembled WGS sequence"/>
</dbReference>
<dbReference type="EMBL" id="AFLV02000062">
    <property type="protein sequence ID" value="EKR63209.1"/>
    <property type="molecule type" value="Genomic_DNA"/>
</dbReference>
<sequence>MIYILTVFPFDCYGLVFIFNCFATNNPTEKSSTYKLIH</sequence>
<dbReference type="AlphaFoldDB" id="A0A828Z0N4"/>
<accession>A0A828Z0N4</accession>
<reference evidence="1 2" key="1">
    <citation type="submission" date="2012-10" db="EMBL/GenBank/DDBJ databases">
        <authorList>
            <person name="Harkins D.M."/>
            <person name="Durkin A.S."/>
            <person name="Brinkac L.M."/>
            <person name="Haft D.H."/>
            <person name="Selengut J.D."/>
            <person name="Sanka R."/>
            <person name="DePew J."/>
            <person name="Purushe J."/>
            <person name="Whelen A.C."/>
            <person name="Vinetz J.M."/>
            <person name="Sutton G.G."/>
            <person name="Nierman W.C."/>
            <person name="Fouts D.E."/>
        </authorList>
    </citation>
    <scope>NUCLEOTIDE SEQUENCE [LARGE SCALE GENOMIC DNA]</scope>
    <source>
        <strain evidence="1 2">2006001853</strain>
    </source>
</reference>
<organism evidence="1 2">
    <name type="scientific">Leptospira weilii str. 2006001853</name>
    <dbReference type="NCBI Taxonomy" id="1001589"/>
    <lineage>
        <taxon>Bacteria</taxon>
        <taxon>Pseudomonadati</taxon>
        <taxon>Spirochaetota</taxon>
        <taxon>Spirochaetia</taxon>
        <taxon>Leptospirales</taxon>
        <taxon>Leptospiraceae</taxon>
        <taxon>Leptospira</taxon>
    </lineage>
</organism>
<protein>
    <submittedName>
        <fullName evidence="1">Uncharacterized protein</fullName>
    </submittedName>
</protein>
<proteinExistence type="predicted"/>
<gene>
    <name evidence="1" type="ORF">LEP1GSC036_3080</name>
</gene>
<name>A0A828Z0N4_9LEPT</name>